<dbReference type="RefSeq" id="XP_042559870.1">
    <property type="nucleotide sequence ID" value="XM_042703936.1"/>
</dbReference>
<dbReference type="AlphaFoldDB" id="A0A6P8F7L3"/>
<dbReference type="GeneID" id="116219875"/>
<reference evidence="9 10" key="1">
    <citation type="submission" date="2025-04" db="UniProtKB">
        <authorList>
            <consortium name="RefSeq"/>
        </authorList>
    </citation>
    <scope>IDENTIFICATION</scope>
</reference>
<keyword evidence="8" id="KW-1185">Reference proteome</keyword>
<evidence type="ECO:0000256" key="4">
    <source>
        <dbReference type="ARBA" id="ARBA00022824"/>
    </source>
</evidence>
<protein>
    <submittedName>
        <fullName evidence="9 10">Protein transport protein Sec16B-like</fullName>
    </submittedName>
</protein>
<keyword evidence="4" id="KW-0256">Endoplasmic reticulum</keyword>
<evidence type="ECO:0000256" key="3">
    <source>
        <dbReference type="ARBA" id="ARBA00022448"/>
    </source>
</evidence>
<keyword evidence="5" id="KW-0931">ER-Golgi transport</keyword>
<dbReference type="RefSeq" id="XP_031419825.2">
    <property type="nucleotide sequence ID" value="XM_031563965.2"/>
</dbReference>
<comment type="similarity">
    <text evidence="2">Belongs to the SEC16 family.</text>
</comment>
<keyword evidence="3" id="KW-0813">Transport</keyword>
<sequence>MFTSSCINDLLPTYHSSSFTSVMDIYYYSAMKEWRRFPKREVVGLSWGLLALLCRMNGMVRGRDIAKLLLLLQTPTSEKADASSTGAGNTSLVMLLIAGKAKEALDLAVSQGLWHHALLLETFSRKVAPTWVMKRFVSSLNNDPLKTYYQVRMGEIPSVASANDNESWGEWHLHLAAVLVNSSCFSHCQETVLKMKETLASKGMVQAAHFCGMVQQLEPEHLNTISLSRFAATWFGNLGKLYWGLYPEGTKNTALASAQDPVVLPSDLEMETAEEKLCLLPVDAGELGQMPSSNVSKALITEGQSELEGNNNNGSKETKPKSKKKSWFSCFSCFGKRKRE</sequence>
<dbReference type="KEGG" id="char:116219875"/>
<dbReference type="GO" id="GO:0070971">
    <property type="term" value="C:endoplasmic reticulum exit site"/>
    <property type="evidence" value="ECO:0007669"/>
    <property type="project" value="TreeGrafter"/>
</dbReference>
<dbReference type="GO" id="GO:0012507">
    <property type="term" value="C:ER to Golgi transport vesicle membrane"/>
    <property type="evidence" value="ECO:0007669"/>
    <property type="project" value="TreeGrafter"/>
</dbReference>
<feature type="compositionally biased region" description="Polar residues" evidence="6">
    <location>
        <begin position="304"/>
        <end position="314"/>
    </location>
</feature>
<organism evidence="8 9">
    <name type="scientific">Clupea harengus</name>
    <name type="common">Atlantic herring</name>
    <dbReference type="NCBI Taxonomy" id="7950"/>
    <lineage>
        <taxon>Eukaryota</taxon>
        <taxon>Metazoa</taxon>
        <taxon>Chordata</taxon>
        <taxon>Craniata</taxon>
        <taxon>Vertebrata</taxon>
        <taxon>Euteleostomi</taxon>
        <taxon>Actinopterygii</taxon>
        <taxon>Neopterygii</taxon>
        <taxon>Teleostei</taxon>
        <taxon>Clupei</taxon>
        <taxon>Clupeiformes</taxon>
        <taxon>Clupeoidei</taxon>
        <taxon>Clupeidae</taxon>
        <taxon>Clupea</taxon>
    </lineage>
</organism>
<evidence type="ECO:0000313" key="9">
    <source>
        <dbReference type="RefSeq" id="XP_031419825.2"/>
    </source>
</evidence>
<evidence type="ECO:0000313" key="10">
    <source>
        <dbReference type="RefSeq" id="XP_042559870.1"/>
    </source>
</evidence>
<dbReference type="Proteomes" id="UP000515152">
    <property type="component" value="Chromosome 26"/>
</dbReference>
<proteinExistence type="inferred from homology"/>
<dbReference type="OrthoDB" id="8918678at2759"/>
<evidence type="ECO:0000256" key="6">
    <source>
        <dbReference type="SAM" id="MobiDB-lite"/>
    </source>
</evidence>
<feature type="region of interest" description="Disordered" evidence="6">
    <location>
        <begin position="304"/>
        <end position="325"/>
    </location>
</feature>
<feature type="domain" description="Sec16 Sec23-binding" evidence="7">
    <location>
        <begin position="95"/>
        <end position="215"/>
    </location>
</feature>
<evidence type="ECO:0000256" key="5">
    <source>
        <dbReference type="ARBA" id="ARBA00022892"/>
    </source>
</evidence>
<dbReference type="PANTHER" id="PTHR13402">
    <property type="entry name" value="RGPR-RELATED"/>
    <property type="match status" value="1"/>
</dbReference>
<evidence type="ECO:0000256" key="1">
    <source>
        <dbReference type="ARBA" id="ARBA00004240"/>
    </source>
</evidence>
<dbReference type="GO" id="GO:0070973">
    <property type="term" value="P:protein localization to endoplasmic reticulum exit site"/>
    <property type="evidence" value="ECO:0007669"/>
    <property type="project" value="TreeGrafter"/>
</dbReference>
<dbReference type="InterPro" id="IPR024298">
    <property type="entry name" value="Sec16_Sec23-bd"/>
</dbReference>
<accession>A0A6P8F7L3</accession>
<dbReference type="Pfam" id="PF12931">
    <property type="entry name" value="TPR_Sec16"/>
    <property type="match status" value="1"/>
</dbReference>
<comment type="subcellular location">
    <subcellularLocation>
        <location evidence="1">Endoplasmic reticulum</location>
    </subcellularLocation>
</comment>
<dbReference type="GO" id="GO:0007030">
    <property type="term" value="P:Golgi organization"/>
    <property type="evidence" value="ECO:0007669"/>
    <property type="project" value="TreeGrafter"/>
</dbReference>
<evidence type="ECO:0000259" key="7">
    <source>
        <dbReference type="Pfam" id="PF12931"/>
    </source>
</evidence>
<evidence type="ECO:0000256" key="2">
    <source>
        <dbReference type="ARBA" id="ARBA00005927"/>
    </source>
</evidence>
<gene>
    <name evidence="9 10" type="primary">LOC116219875</name>
</gene>
<name>A0A6P8F7L3_CLUHA</name>
<dbReference type="PANTHER" id="PTHR13402:SF6">
    <property type="entry name" value="SECRETORY 16, ISOFORM I"/>
    <property type="match status" value="1"/>
</dbReference>
<evidence type="ECO:0000313" key="8">
    <source>
        <dbReference type="Proteomes" id="UP000515152"/>
    </source>
</evidence>
<dbReference type="GO" id="GO:0016192">
    <property type="term" value="P:vesicle-mediated transport"/>
    <property type="evidence" value="ECO:0007669"/>
    <property type="project" value="UniProtKB-KW"/>
</dbReference>